<evidence type="ECO:0000313" key="13">
    <source>
        <dbReference type="EMBL" id="GHO51219.1"/>
    </source>
</evidence>
<dbReference type="EMBL" id="BNJF01000011">
    <property type="protein sequence ID" value="GHO51219.1"/>
    <property type="molecule type" value="Genomic_DNA"/>
</dbReference>
<dbReference type="Proteomes" id="UP000612362">
    <property type="component" value="Unassembled WGS sequence"/>
</dbReference>
<accession>A0A8J3IHG9</accession>
<reference evidence="13" key="1">
    <citation type="submission" date="2020-10" db="EMBL/GenBank/DDBJ databases">
        <title>Taxonomic study of unclassified bacteria belonging to the class Ktedonobacteria.</title>
        <authorList>
            <person name="Yabe S."/>
            <person name="Wang C.M."/>
            <person name="Zheng Y."/>
            <person name="Sakai Y."/>
            <person name="Cavaletti L."/>
            <person name="Monciardini P."/>
            <person name="Donadio S."/>
        </authorList>
    </citation>
    <scope>NUCLEOTIDE SEQUENCE</scope>
    <source>
        <strain evidence="13">SOSP1-1</strain>
    </source>
</reference>
<evidence type="ECO:0000256" key="11">
    <source>
        <dbReference type="RuleBase" id="RU000363"/>
    </source>
</evidence>
<evidence type="ECO:0000256" key="4">
    <source>
        <dbReference type="ARBA" id="ARBA00044050"/>
    </source>
</evidence>
<evidence type="ECO:0000256" key="9">
    <source>
        <dbReference type="ARBA" id="ARBA00045650"/>
    </source>
</evidence>
<evidence type="ECO:0000256" key="2">
    <source>
        <dbReference type="ARBA" id="ARBA00023002"/>
    </source>
</evidence>
<dbReference type="InterPro" id="IPR057326">
    <property type="entry name" value="KR_dom"/>
</dbReference>
<organism evidence="13 14">
    <name type="scientific">Ktedonospora formicarum</name>
    <dbReference type="NCBI Taxonomy" id="2778364"/>
    <lineage>
        <taxon>Bacteria</taxon>
        <taxon>Bacillati</taxon>
        <taxon>Chloroflexota</taxon>
        <taxon>Ktedonobacteria</taxon>
        <taxon>Ktedonobacterales</taxon>
        <taxon>Ktedonobacteraceae</taxon>
        <taxon>Ktedonospora</taxon>
    </lineage>
</organism>
<keyword evidence="14" id="KW-1185">Reference proteome</keyword>
<dbReference type="Pfam" id="PF00106">
    <property type="entry name" value="adh_short"/>
    <property type="match status" value="1"/>
</dbReference>
<dbReference type="PIRSF" id="PIRSF000126">
    <property type="entry name" value="11-beta-HSD1"/>
    <property type="match status" value="1"/>
</dbReference>
<comment type="catalytic activity">
    <reaction evidence="10">
        <text>3-hydroxypropanoate + NADP(+) = 3-oxopropanoate + NADPH + H(+)</text>
        <dbReference type="Rhea" id="RHEA:26438"/>
        <dbReference type="ChEBI" id="CHEBI:15378"/>
        <dbReference type="ChEBI" id="CHEBI:16510"/>
        <dbReference type="ChEBI" id="CHEBI:33190"/>
        <dbReference type="ChEBI" id="CHEBI:57783"/>
        <dbReference type="ChEBI" id="CHEBI:58349"/>
        <dbReference type="EC" id="1.1.1.298"/>
    </reaction>
</comment>
<dbReference type="PANTHER" id="PTHR43086:SF3">
    <property type="entry name" value="NADP-DEPENDENT 3-HYDROXY ACID DEHYDROGENASE YDFG"/>
    <property type="match status" value="1"/>
</dbReference>
<dbReference type="InterPro" id="IPR002347">
    <property type="entry name" value="SDR_fam"/>
</dbReference>
<evidence type="ECO:0000256" key="3">
    <source>
        <dbReference type="ARBA" id="ARBA00043812"/>
    </source>
</evidence>
<feature type="domain" description="Ketoreductase" evidence="12">
    <location>
        <begin position="6"/>
        <end position="185"/>
    </location>
</feature>
<dbReference type="GO" id="GO:0035527">
    <property type="term" value="F:3-hydroxypropionate dehydrogenase (NADP+) activity"/>
    <property type="evidence" value="ECO:0007669"/>
    <property type="project" value="UniProtKB-EC"/>
</dbReference>
<dbReference type="EC" id="1.1.1.298" evidence="4"/>
<dbReference type="SUPFAM" id="SSF51735">
    <property type="entry name" value="NAD(P)-binding Rossmann-fold domains"/>
    <property type="match status" value="1"/>
</dbReference>
<evidence type="ECO:0000256" key="5">
    <source>
        <dbReference type="ARBA" id="ARBA00044059"/>
    </source>
</evidence>
<evidence type="ECO:0000313" key="14">
    <source>
        <dbReference type="Proteomes" id="UP000612362"/>
    </source>
</evidence>
<dbReference type="PRINTS" id="PR00081">
    <property type="entry name" value="GDHRDH"/>
</dbReference>
<evidence type="ECO:0000256" key="6">
    <source>
        <dbReference type="ARBA" id="ARBA00044065"/>
    </source>
</evidence>
<dbReference type="PROSITE" id="PS00061">
    <property type="entry name" value="ADH_SHORT"/>
    <property type="match status" value="1"/>
</dbReference>
<dbReference type="CDD" id="cd05233">
    <property type="entry name" value="SDR_c"/>
    <property type="match status" value="1"/>
</dbReference>
<dbReference type="RefSeq" id="WP_220200160.1">
    <property type="nucleotide sequence ID" value="NZ_BNJF01000011.1"/>
</dbReference>
<dbReference type="PANTHER" id="PTHR43086">
    <property type="entry name" value="VERY-LONG-CHAIN 3-OXOOACYL-COA REDUCTASE"/>
    <property type="match status" value="1"/>
</dbReference>
<comment type="similarity">
    <text evidence="1 11">Belongs to the short-chain dehydrogenases/reductases (SDR) family.</text>
</comment>
<dbReference type="InterPro" id="IPR020904">
    <property type="entry name" value="Sc_DH/Rdtase_CS"/>
</dbReference>
<sequence>MNSSKGTTLITGASSGIGAVYADRLAARGHHLILVARRRDRLEEQAARLHTAYGSKVEIFPADLAKEEDLGRVEALFTSTRDIDMLVNSAGLGALGPGAAVDLKMVDGLVRVNVLALTRLSLVAARVFAQRKQGTIINIGSILALMPVSGASSYSASKAYVLNFSRSLQAELGQSGVTVQAVMPSMVHSEFFGDQPAPFPEQLFMSAETLVDTALSALDQGELITFPTLHDVTQWQEFDNARILLVKSLTQGGQPAARYNQSNA</sequence>
<gene>
    <name evidence="13" type="ORF">KSX_93820</name>
</gene>
<dbReference type="PRINTS" id="PR00080">
    <property type="entry name" value="SDRFAMILY"/>
</dbReference>
<evidence type="ECO:0000256" key="10">
    <source>
        <dbReference type="ARBA" id="ARBA00047274"/>
    </source>
</evidence>
<keyword evidence="2" id="KW-0560">Oxidoreductase</keyword>
<comment type="function">
    <text evidence="9">NADP-dependent dehydrogenase with broad substrate specificity acting on 3-hydroxy acids. Catalyzes the NADP-dependent oxidation of L-allo-threonine to L-2-amino-3-keto-butyrate, which is spontaneously decarboxylated into aminoacetone. Also acts on D-threonine, L-serine, D-serine, D-3-hydroxyisobutyrate, L-3-hydroxyisobutyrate, D-glycerate and L-glycerate. Able to catalyze the reduction of the malonic semialdehyde to 3-hydroxypropionic acid. YdfG is apparently supplementing RutE, the presumed malonic semialdehyde reductase involved in pyrimidine degradation since both are able to detoxify malonic semialdehyde.</text>
</comment>
<evidence type="ECO:0000256" key="7">
    <source>
        <dbReference type="ARBA" id="ARBA00044271"/>
    </source>
</evidence>
<dbReference type="SMART" id="SM00822">
    <property type="entry name" value="PKS_KR"/>
    <property type="match status" value="1"/>
</dbReference>
<evidence type="ECO:0000256" key="1">
    <source>
        <dbReference type="ARBA" id="ARBA00006484"/>
    </source>
</evidence>
<evidence type="ECO:0000256" key="8">
    <source>
        <dbReference type="ARBA" id="ARBA00044349"/>
    </source>
</evidence>
<name>A0A8J3IHG9_9CHLR</name>
<proteinExistence type="inferred from homology"/>
<comment type="catalytic activity">
    <reaction evidence="3">
        <text>L-allo-threonine + NADP(+) = aminoacetone + CO2 + NADPH</text>
        <dbReference type="Rhea" id="RHEA:43524"/>
        <dbReference type="ChEBI" id="CHEBI:16526"/>
        <dbReference type="ChEBI" id="CHEBI:57783"/>
        <dbReference type="ChEBI" id="CHEBI:58320"/>
        <dbReference type="ChEBI" id="CHEBI:58349"/>
        <dbReference type="ChEBI" id="CHEBI:58585"/>
        <dbReference type="EC" id="1.1.1.381"/>
    </reaction>
</comment>
<dbReference type="AlphaFoldDB" id="A0A8J3IHG9"/>
<evidence type="ECO:0000259" key="12">
    <source>
        <dbReference type="SMART" id="SM00822"/>
    </source>
</evidence>
<dbReference type="EC" id="1.1.1.381" evidence="5"/>
<dbReference type="InterPro" id="IPR036291">
    <property type="entry name" value="NAD(P)-bd_dom_sf"/>
</dbReference>
<protein>
    <recommendedName>
        <fullName evidence="6">NADP-dependent 3-hydroxy acid dehydrogenase YdfG</fullName>
        <ecNumber evidence="4">1.1.1.298</ecNumber>
        <ecNumber evidence="5">1.1.1.381</ecNumber>
    </recommendedName>
    <alternativeName>
        <fullName evidence="8">L-allo-threonine dehydrogenase</fullName>
    </alternativeName>
    <alternativeName>
        <fullName evidence="7">Malonic semialdehyde reductase</fullName>
    </alternativeName>
</protein>
<comment type="caution">
    <text evidence="13">The sequence shown here is derived from an EMBL/GenBank/DDBJ whole genome shotgun (WGS) entry which is preliminary data.</text>
</comment>
<dbReference type="Gene3D" id="3.40.50.720">
    <property type="entry name" value="NAD(P)-binding Rossmann-like Domain"/>
    <property type="match status" value="1"/>
</dbReference>